<dbReference type="Proteomes" id="UP000290848">
    <property type="component" value="Unassembled WGS sequence"/>
</dbReference>
<evidence type="ECO:0000256" key="1">
    <source>
        <dbReference type="SAM" id="SignalP"/>
    </source>
</evidence>
<feature type="chain" id="PRO_5021033105" evidence="1">
    <location>
        <begin position="25"/>
        <end position="110"/>
    </location>
</feature>
<proteinExistence type="predicted"/>
<evidence type="ECO:0000313" key="2">
    <source>
        <dbReference type="EMBL" id="RXF70722.1"/>
    </source>
</evidence>
<name>A0A4V1KIH6_9SPHI</name>
<dbReference type="EMBL" id="RXOC01000004">
    <property type="protein sequence ID" value="RXF70722.1"/>
    <property type="molecule type" value="Genomic_DNA"/>
</dbReference>
<feature type="signal peptide" evidence="1">
    <location>
        <begin position="1"/>
        <end position="24"/>
    </location>
</feature>
<gene>
    <name evidence="2" type="ORF">EKH83_08780</name>
</gene>
<protein>
    <submittedName>
        <fullName evidence="2">Uncharacterized protein</fullName>
    </submittedName>
</protein>
<accession>A0A4V1KIH6</accession>
<evidence type="ECO:0000313" key="3">
    <source>
        <dbReference type="Proteomes" id="UP000290848"/>
    </source>
</evidence>
<reference evidence="2 3" key="1">
    <citation type="submission" date="2018-12" db="EMBL/GenBank/DDBJ databases">
        <title>The Draft Genome Sequence of the Soil Bacterium Pedobacter tournemirensis R1.</title>
        <authorList>
            <person name="He J."/>
        </authorList>
    </citation>
    <scope>NUCLEOTIDE SEQUENCE [LARGE SCALE GENOMIC DNA]</scope>
    <source>
        <strain evidence="2 3">R1</strain>
    </source>
</reference>
<sequence>MQSSVKFLICSITFISINASVALAASKDSVNHIVRVPSLQKSIKATEVLNDSKFVFKPGDVNSRMPVLSRKDNCVTIPNLYQSELSYFALPALSLKRDSISKRPALRLSK</sequence>
<keyword evidence="1" id="KW-0732">Signal</keyword>
<dbReference type="AlphaFoldDB" id="A0A4V1KIH6"/>
<dbReference type="RefSeq" id="WP_128769027.1">
    <property type="nucleotide sequence ID" value="NZ_RXOC01000004.1"/>
</dbReference>
<organism evidence="2 3">
    <name type="scientific">Arcticibacter tournemirensis</name>
    <dbReference type="NCBI Taxonomy" id="699437"/>
    <lineage>
        <taxon>Bacteria</taxon>
        <taxon>Pseudomonadati</taxon>
        <taxon>Bacteroidota</taxon>
        <taxon>Sphingobacteriia</taxon>
        <taxon>Sphingobacteriales</taxon>
        <taxon>Sphingobacteriaceae</taxon>
        <taxon>Arcticibacter</taxon>
    </lineage>
</organism>
<comment type="caution">
    <text evidence="2">The sequence shown here is derived from an EMBL/GenBank/DDBJ whole genome shotgun (WGS) entry which is preliminary data.</text>
</comment>